<proteinExistence type="predicted"/>
<feature type="transmembrane region" description="Helical" evidence="2">
    <location>
        <begin position="83"/>
        <end position="103"/>
    </location>
</feature>
<feature type="domain" description="SMODS and SLOG-associating 2TM effector" evidence="3">
    <location>
        <begin position="68"/>
        <end position="180"/>
    </location>
</feature>
<dbReference type="InterPro" id="IPR041622">
    <property type="entry name" value="SLATT_fungi"/>
</dbReference>
<dbReference type="EMBL" id="ML996201">
    <property type="protein sequence ID" value="KAF2731192.1"/>
    <property type="molecule type" value="Genomic_DNA"/>
</dbReference>
<keyword evidence="2" id="KW-1133">Transmembrane helix</keyword>
<evidence type="ECO:0000256" key="1">
    <source>
        <dbReference type="SAM" id="Coils"/>
    </source>
</evidence>
<evidence type="ECO:0000259" key="3">
    <source>
        <dbReference type="Pfam" id="PF18142"/>
    </source>
</evidence>
<keyword evidence="2" id="KW-0472">Membrane</keyword>
<evidence type="ECO:0000313" key="5">
    <source>
        <dbReference type="Proteomes" id="UP000799444"/>
    </source>
</evidence>
<dbReference type="AlphaFoldDB" id="A0A9P4QPC1"/>
<accession>A0A9P4QPC1</accession>
<keyword evidence="2" id="KW-0812">Transmembrane</keyword>
<keyword evidence="5" id="KW-1185">Reference proteome</keyword>
<organism evidence="4 5">
    <name type="scientific">Polyplosphaeria fusca</name>
    <dbReference type="NCBI Taxonomy" id="682080"/>
    <lineage>
        <taxon>Eukaryota</taxon>
        <taxon>Fungi</taxon>
        <taxon>Dikarya</taxon>
        <taxon>Ascomycota</taxon>
        <taxon>Pezizomycotina</taxon>
        <taxon>Dothideomycetes</taxon>
        <taxon>Pleosporomycetidae</taxon>
        <taxon>Pleosporales</taxon>
        <taxon>Tetraplosphaeriaceae</taxon>
        <taxon>Polyplosphaeria</taxon>
    </lineage>
</organism>
<keyword evidence="1" id="KW-0175">Coiled coil</keyword>
<dbReference type="Proteomes" id="UP000799444">
    <property type="component" value="Unassembled WGS sequence"/>
</dbReference>
<feature type="transmembrane region" description="Helical" evidence="2">
    <location>
        <begin position="109"/>
        <end position="126"/>
    </location>
</feature>
<evidence type="ECO:0000256" key="2">
    <source>
        <dbReference type="SAM" id="Phobius"/>
    </source>
</evidence>
<dbReference type="OrthoDB" id="4472872at2759"/>
<dbReference type="NCBIfam" id="NF033635">
    <property type="entry name" value="SLATT_fungal"/>
    <property type="match status" value="1"/>
</dbReference>
<feature type="coiled-coil region" evidence="1">
    <location>
        <begin position="135"/>
        <end position="162"/>
    </location>
</feature>
<reference evidence="4" key="1">
    <citation type="journal article" date="2020" name="Stud. Mycol.">
        <title>101 Dothideomycetes genomes: a test case for predicting lifestyles and emergence of pathogens.</title>
        <authorList>
            <person name="Haridas S."/>
            <person name="Albert R."/>
            <person name="Binder M."/>
            <person name="Bloem J."/>
            <person name="Labutti K."/>
            <person name="Salamov A."/>
            <person name="Andreopoulos B."/>
            <person name="Baker S."/>
            <person name="Barry K."/>
            <person name="Bills G."/>
            <person name="Bluhm B."/>
            <person name="Cannon C."/>
            <person name="Castanera R."/>
            <person name="Culley D."/>
            <person name="Daum C."/>
            <person name="Ezra D."/>
            <person name="Gonzalez J."/>
            <person name="Henrissat B."/>
            <person name="Kuo A."/>
            <person name="Liang C."/>
            <person name="Lipzen A."/>
            <person name="Lutzoni F."/>
            <person name="Magnuson J."/>
            <person name="Mondo S."/>
            <person name="Nolan M."/>
            <person name="Ohm R."/>
            <person name="Pangilinan J."/>
            <person name="Park H.-J."/>
            <person name="Ramirez L."/>
            <person name="Alfaro M."/>
            <person name="Sun H."/>
            <person name="Tritt A."/>
            <person name="Yoshinaga Y."/>
            <person name="Zwiers L.-H."/>
            <person name="Turgeon B."/>
            <person name="Goodwin S."/>
            <person name="Spatafora J."/>
            <person name="Crous P."/>
            <person name="Grigoriev I."/>
        </authorList>
    </citation>
    <scope>NUCLEOTIDE SEQUENCE</scope>
    <source>
        <strain evidence="4">CBS 125425</strain>
    </source>
</reference>
<evidence type="ECO:0000313" key="4">
    <source>
        <dbReference type="EMBL" id="KAF2731192.1"/>
    </source>
</evidence>
<dbReference type="PANTHER" id="PTHR38793:SF3">
    <property type="entry name" value="SMODS AND SLOG-ASSOCIATING 2TM EFFECTOR DOMAIN-CONTAINING PROTEIN"/>
    <property type="match status" value="1"/>
</dbReference>
<dbReference type="Pfam" id="PF18142">
    <property type="entry name" value="SLATT_fungal"/>
    <property type="match status" value="1"/>
</dbReference>
<comment type="caution">
    <text evidence="4">The sequence shown here is derived from an EMBL/GenBank/DDBJ whole genome shotgun (WGS) entry which is preliminary data.</text>
</comment>
<sequence length="185" mass="20963">MAHSPSLSTTTAYLDSKISLDNFRTLLGLPTERTPLPSTRLPRWWPESIRHRPQPDTEANVGVYPNILAQEHVTTRSHTLHTLLSTSTLFLQLLLSFLLILLASLPSDHHVAIAVFGAITGVLALLRGRGPPNQLLQYRDGLRALREKIEWLEKELEAGLREVRYREVVELRDNYEALRGEENGE</sequence>
<name>A0A9P4QPC1_9PLEO</name>
<dbReference type="PANTHER" id="PTHR38793">
    <property type="entry name" value="SLATT_FUNGAL DOMAIN-CONTAINING PROTEIN-RELATED"/>
    <property type="match status" value="1"/>
</dbReference>
<protein>
    <recommendedName>
        <fullName evidence="3">SMODS and SLOG-associating 2TM effector domain-containing protein</fullName>
    </recommendedName>
</protein>
<gene>
    <name evidence="4" type="ORF">EJ04DRAFT_514781</name>
</gene>